<reference evidence="1 2" key="1">
    <citation type="submission" date="2020-07" db="EMBL/GenBank/DDBJ databases">
        <title>Sequencing the genomes of 1000 actinobacteria strains.</title>
        <authorList>
            <person name="Klenk H.-P."/>
        </authorList>
    </citation>
    <scope>NUCLEOTIDE SEQUENCE [LARGE SCALE GENOMIC DNA]</scope>
    <source>
        <strain evidence="1 2">DSM 43814</strain>
    </source>
</reference>
<protein>
    <submittedName>
        <fullName evidence="1">Uncharacterized protein</fullName>
    </submittedName>
</protein>
<accession>A0ABX2RRI0</accession>
<gene>
    <name evidence="1" type="ORF">HDA35_004966</name>
</gene>
<sequence>MFAVAVELDQVGLEVGAHRPHDLLQAGQVPVIEHLVPKLGHEDEMGVQG</sequence>
<organism evidence="1 2">
    <name type="scientific">Micromonospora purpureochromogenes</name>
    <dbReference type="NCBI Taxonomy" id="47872"/>
    <lineage>
        <taxon>Bacteria</taxon>
        <taxon>Bacillati</taxon>
        <taxon>Actinomycetota</taxon>
        <taxon>Actinomycetes</taxon>
        <taxon>Micromonosporales</taxon>
        <taxon>Micromonosporaceae</taxon>
        <taxon>Micromonospora</taxon>
    </lineage>
</organism>
<evidence type="ECO:0000313" key="2">
    <source>
        <dbReference type="Proteomes" id="UP000631553"/>
    </source>
</evidence>
<proteinExistence type="predicted"/>
<name>A0ABX2RRI0_9ACTN</name>
<evidence type="ECO:0000313" key="1">
    <source>
        <dbReference type="EMBL" id="NYF59135.1"/>
    </source>
</evidence>
<keyword evidence="2" id="KW-1185">Reference proteome</keyword>
<dbReference type="EMBL" id="JACCCQ010000001">
    <property type="protein sequence ID" value="NYF59135.1"/>
    <property type="molecule type" value="Genomic_DNA"/>
</dbReference>
<dbReference type="Proteomes" id="UP000631553">
    <property type="component" value="Unassembled WGS sequence"/>
</dbReference>
<comment type="caution">
    <text evidence="1">The sequence shown here is derived from an EMBL/GenBank/DDBJ whole genome shotgun (WGS) entry which is preliminary data.</text>
</comment>